<reference evidence="3 4" key="1">
    <citation type="journal article" date="2011" name="J. Bacteriol.">
        <title>Complete genome sequence and updated annotation of Desulfovibrio alaskensis G20.</title>
        <authorList>
            <person name="Hauser L.J."/>
            <person name="Land M.L."/>
            <person name="Brown S.D."/>
            <person name="Larimer F."/>
            <person name="Keller K.L."/>
            <person name="Rapp-Giles B.J."/>
            <person name="Price M.N."/>
            <person name="Lin M."/>
            <person name="Bruce D.C."/>
            <person name="Detter J.C."/>
            <person name="Tapia R."/>
            <person name="Han C.S."/>
            <person name="Goodwin L.A."/>
            <person name="Cheng J.F."/>
            <person name="Pitluck S."/>
            <person name="Copeland A."/>
            <person name="Lucas S."/>
            <person name="Nolan M."/>
            <person name="Lapidus A.L."/>
            <person name="Palumbo A.V."/>
            <person name="Wall J.D."/>
        </authorList>
    </citation>
    <scope>NUCLEOTIDE SEQUENCE [LARGE SCALE GENOMIC DNA]</scope>
    <source>
        <strain evidence="4">ATCC BAA 1058 / DSM 17464 / G20</strain>
    </source>
</reference>
<dbReference type="KEGG" id="dde:Dde_2888"/>
<evidence type="ECO:0000259" key="2">
    <source>
        <dbReference type="Pfam" id="PF01370"/>
    </source>
</evidence>
<name>Q30XB3_OLEA2</name>
<evidence type="ECO:0000313" key="4">
    <source>
        <dbReference type="Proteomes" id="UP000002710"/>
    </source>
</evidence>
<comment type="similarity">
    <text evidence="1">Belongs to the NAD(P)-dependent epimerase/dehydratase family.</text>
</comment>
<dbReference type="Gene3D" id="3.40.50.720">
    <property type="entry name" value="NAD(P)-binding Rossmann-like Domain"/>
    <property type="match status" value="1"/>
</dbReference>
<dbReference type="HOGENOM" id="CLU_007383_1_7_7"/>
<dbReference type="Pfam" id="PF01370">
    <property type="entry name" value="Epimerase"/>
    <property type="match status" value="1"/>
</dbReference>
<dbReference type="InterPro" id="IPR001509">
    <property type="entry name" value="Epimerase_deHydtase"/>
</dbReference>
<dbReference type="EMBL" id="CP000112">
    <property type="protein sequence ID" value="ABB39683.1"/>
    <property type="molecule type" value="Genomic_DNA"/>
</dbReference>
<proteinExistence type="inferred from homology"/>
<protein>
    <submittedName>
        <fullName evidence="3">UDP-glucose 4-epimerase</fullName>
        <ecNumber evidence="3">5.1.3.2</ecNumber>
    </submittedName>
</protein>
<dbReference type="PANTHER" id="PTHR43000">
    <property type="entry name" value="DTDP-D-GLUCOSE 4,6-DEHYDRATASE-RELATED"/>
    <property type="match status" value="1"/>
</dbReference>
<evidence type="ECO:0000256" key="1">
    <source>
        <dbReference type="ARBA" id="ARBA00007637"/>
    </source>
</evidence>
<dbReference type="STRING" id="207559.Dde_2888"/>
<keyword evidence="4" id="KW-1185">Reference proteome</keyword>
<dbReference type="DNASU" id="3757892"/>
<evidence type="ECO:0000313" key="3">
    <source>
        <dbReference type="EMBL" id="ABB39683.1"/>
    </source>
</evidence>
<sequence length="309" mass="33158">MGSQAIVTGASGFIGSSVARMLAHKGWTVHGIGSSHLAMEAQEQIGIKHWVQQDLTLASLQGLADKTGDPDIIIHCAGGSSVQASISNPYEDFARTANATLNVLEFMRRYSPASALVYPSSAAVYGQTSSLPIAESSTPKPFSPYGHHKRIAEILCESYSLQWQLSVSIVRLFSVYGAGLKKQLLWDACQKAEQGAYSFFGSGAEIRDWLHVEDASNLLILAAEYASPECVIINGGSGVGTSINEILKLVGSHFALVSAPTFSGKAREGDPDSYVADITKAQALGFIPSFSLSDGIRQYVEWFKKECML</sequence>
<accession>Q30XB3</accession>
<keyword evidence="3" id="KW-0413">Isomerase</keyword>
<gene>
    <name evidence="3" type="ordered locus">Dde_2888</name>
</gene>
<dbReference type="RefSeq" id="WP_011368675.1">
    <property type="nucleotide sequence ID" value="NC_007519.1"/>
</dbReference>
<feature type="domain" description="NAD-dependent epimerase/dehydratase" evidence="2">
    <location>
        <begin position="6"/>
        <end position="225"/>
    </location>
</feature>
<dbReference type="eggNOG" id="COG1087">
    <property type="taxonomic scope" value="Bacteria"/>
</dbReference>
<dbReference type="Proteomes" id="UP000002710">
    <property type="component" value="Chromosome"/>
</dbReference>
<organism evidence="3 4">
    <name type="scientific">Oleidesulfovibrio alaskensis (strain ATCC BAA-1058 / DSM 17464 / G20)</name>
    <name type="common">Desulfovibrio alaskensis</name>
    <dbReference type="NCBI Taxonomy" id="207559"/>
    <lineage>
        <taxon>Bacteria</taxon>
        <taxon>Pseudomonadati</taxon>
        <taxon>Thermodesulfobacteriota</taxon>
        <taxon>Desulfovibrionia</taxon>
        <taxon>Desulfovibrionales</taxon>
        <taxon>Desulfovibrionaceae</taxon>
        <taxon>Oleidesulfovibrio</taxon>
    </lineage>
</organism>
<dbReference type="EC" id="5.1.3.2" evidence="3"/>
<dbReference type="AlphaFoldDB" id="Q30XB3"/>
<dbReference type="GO" id="GO:0003978">
    <property type="term" value="F:UDP-glucose 4-epimerase activity"/>
    <property type="evidence" value="ECO:0007669"/>
    <property type="project" value="UniProtKB-EC"/>
</dbReference>
<dbReference type="InterPro" id="IPR036291">
    <property type="entry name" value="NAD(P)-bd_dom_sf"/>
</dbReference>
<dbReference type="SUPFAM" id="SSF51735">
    <property type="entry name" value="NAD(P)-binding Rossmann-fold domains"/>
    <property type="match status" value="1"/>
</dbReference>